<gene>
    <name evidence="3" type="ORF">WG901_16935</name>
</gene>
<evidence type="ECO:0000256" key="1">
    <source>
        <dbReference type="SAM" id="SignalP"/>
    </source>
</evidence>
<reference evidence="3 4" key="1">
    <citation type="submission" date="2024-03" db="EMBL/GenBank/DDBJ databases">
        <authorList>
            <person name="Jo J.-H."/>
        </authorList>
    </citation>
    <scope>NUCLEOTIDE SEQUENCE [LARGE SCALE GENOMIC DNA]</scope>
    <source>
        <strain evidence="3 4">PS1R-30</strain>
    </source>
</reference>
<feature type="chain" id="PRO_5047103124" evidence="1">
    <location>
        <begin position="26"/>
        <end position="147"/>
    </location>
</feature>
<dbReference type="RefSeq" id="WP_339588268.1">
    <property type="nucleotide sequence ID" value="NZ_JBBHJZ010000003.1"/>
</dbReference>
<dbReference type="SMART" id="SM00754">
    <property type="entry name" value="CHRD"/>
    <property type="match status" value="1"/>
</dbReference>
<keyword evidence="4" id="KW-1185">Reference proteome</keyword>
<accession>A0ABU8RZ31</accession>
<keyword evidence="1" id="KW-0732">Signal</keyword>
<dbReference type="InterPro" id="IPR010895">
    <property type="entry name" value="CHRD"/>
</dbReference>
<protein>
    <submittedName>
        <fullName evidence="3">CHRD domain-containing protein</fullName>
    </submittedName>
</protein>
<comment type="caution">
    <text evidence="3">The sequence shown here is derived from an EMBL/GenBank/DDBJ whole genome shotgun (WGS) entry which is preliminary data.</text>
</comment>
<dbReference type="EMBL" id="JBBHJZ010000003">
    <property type="protein sequence ID" value="MEJ5978341.1"/>
    <property type="molecule type" value="Genomic_DNA"/>
</dbReference>
<feature type="signal peptide" evidence="1">
    <location>
        <begin position="1"/>
        <end position="25"/>
    </location>
</feature>
<sequence>MSSPFVLLAAAGALLAALSPLQAAASDPPVAAPIHARLSGGDEIPPADADGAGSLEARFNETLDQLCYVLKVDRIDQPTAAHIHAGVLGENGPPVVTLLAPANGTAQACATLTAELAIKLSQHPERYYVNVHNAAHPNGAVRGQLGR</sequence>
<evidence type="ECO:0000313" key="4">
    <source>
        <dbReference type="Proteomes" id="UP001361239"/>
    </source>
</evidence>
<evidence type="ECO:0000313" key="3">
    <source>
        <dbReference type="EMBL" id="MEJ5978341.1"/>
    </source>
</evidence>
<name>A0ABU8RZ31_9SPHN</name>
<dbReference type="Pfam" id="PF07452">
    <property type="entry name" value="CHRD"/>
    <property type="match status" value="1"/>
</dbReference>
<proteinExistence type="predicted"/>
<evidence type="ECO:0000259" key="2">
    <source>
        <dbReference type="SMART" id="SM00754"/>
    </source>
</evidence>
<feature type="domain" description="CHRD" evidence="2">
    <location>
        <begin position="32"/>
        <end position="147"/>
    </location>
</feature>
<organism evidence="3 4">
    <name type="scientific">Novosphingobium anseongense</name>
    <dbReference type="NCBI Taxonomy" id="3133436"/>
    <lineage>
        <taxon>Bacteria</taxon>
        <taxon>Pseudomonadati</taxon>
        <taxon>Pseudomonadota</taxon>
        <taxon>Alphaproteobacteria</taxon>
        <taxon>Sphingomonadales</taxon>
        <taxon>Sphingomonadaceae</taxon>
        <taxon>Novosphingobium</taxon>
    </lineage>
</organism>
<dbReference type="Proteomes" id="UP001361239">
    <property type="component" value="Unassembled WGS sequence"/>
</dbReference>